<proteinExistence type="predicted"/>
<protein>
    <recommendedName>
        <fullName evidence="4">Pyrrolo-quinoline quinone</fullName>
    </recommendedName>
</protein>
<keyword evidence="1" id="KW-0812">Transmembrane</keyword>
<dbReference type="EMBL" id="JACRUO010000001">
    <property type="protein sequence ID" value="MBD3689264.1"/>
    <property type="molecule type" value="Genomic_DNA"/>
</dbReference>
<evidence type="ECO:0000256" key="1">
    <source>
        <dbReference type="SAM" id="Phobius"/>
    </source>
</evidence>
<dbReference type="AlphaFoldDB" id="A0A8I0G8T6"/>
<keyword evidence="3" id="KW-1185">Reference proteome</keyword>
<comment type="caution">
    <text evidence="2">The sequence shown here is derived from an EMBL/GenBank/DDBJ whole genome shotgun (WGS) entry which is preliminary data.</text>
</comment>
<keyword evidence="1" id="KW-0472">Membrane</keyword>
<evidence type="ECO:0008006" key="4">
    <source>
        <dbReference type="Google" id="ProtNLM"/>
    </source>
</evidence>
<dbReference type="PROSITE" id="PS51257">
    <property type="entry name" value="PROKAR_LIPOPROTEIN"/>
    <property type="match status" value="1"/>
</dbReference>
<dbReference type="InterPro" id="IPR011047">
    <property type="entry name" value="Quinoprotein_ADH-like_sf"/>
</dbReference>
<reference evidence="2 3" key="1">
    <citation type="submission" date="2020-08" db="EMBL/GenBank/DDBJ databases">
        <title>Winkia gen. nov., sp. nov., isolated from faeces of the Anser albifrons in China.</title>
        <authorList>
            <person name="Liu Q."/>
        </authorList>
    </citation>
    <scope>NUCLEOTIDE SEQUENCE [LARGE SCALE GENOMIC DNA]</scope>
    <source>
        <strain evidence="2 3">C62</strain>
    </source>
</reference>
<evidence type="ECO:0000313" key="2">
    <source>
        <dbReference type="EMBL" id="MBD3689264.1"/>
    </source>
</evidence>
<gene>
    <name evidence="2" type="ORF">H8R10_03335</name>
</gene>
<organism evidence="2 3">
    <name type="scientific">Nanchangia anserum</name>
    <dbReference type="NCBI Taxonomy" id="2692125"/>
    <lineage>
        <taxon>Bacteria</taxon>
        <taxon>Bacillati</taxon>
        <taxon>Actinomycetota</taxon>
        <taxon>Actinomycetes</taxon>
        <taxon>Actinomycetales</taxon>
        <taxon>Actinomycetaceae</taxon>
        <taxon>Nanchangia</taxon>
    </lineage>
</organism>
<keyword evidence="1" id="KW-1133">Transmembrane helix</keyword>
<name>A0A8I0G8T6_9ACTO</name>
<dbReference type="Proteomes" id="UP000627538">
    <property type="component" value="Unassembled WGS sequence"/>
</dbReference>
<dbReference type="RefSeq" id="WP_191071328.1">
    <property type="nucleotide sequence ID" value="NZ_CP060506.1"/>
</dbReference>
<evidence type="ECO:0000313" key="3">
    <source>
        <dbReference type="Proteomes" id="UP000627538"/>
    </source>
</evidence>
<accession>A0A8I0G8T6</accession>
<dbReference type="SUPFAM" id="SSF50998">
    <property type="entry name" value="Quinoprotein alcohol dehydrogenase-like"/>
    <property type="match status" value="1"/>
</dbReference>
<sequence>MAQGSRRTRVWTIVTILVVIALIGACIVAGKWLLAKKANPDAVAASGVFAEEPHLREQVTPGDFDLDAFVPVLGTGNTTQPVSYGDARIMAGATKKGESVLIGLGEGARASWQTSLGGPLIACAAQAQGQSLPCLVKSSTGTLVALVDVGTGIAKWIWEDGQAYINVAVGADNAILLLGSDLSITPINAEGTLTGEPMLSQQPTSPDLVPDSSSCRLGAATIDAPEAFRALSPTMYLITHGGLNTFITIANNQVVGAVPGTLLTQPADKGGRIVVAPSAGCAPAAVVTPGRNRVQLLPADVSVPIPVDHSLPSLVIRSGEFHAINWTGPSVGRPAYASLAMTIEGTPRLAETKDVEVVAGDHVMTAFSRQRGAELWSVSVDAHDLRIGEDVVIVNTTSGEVRGYGLTSGALEWSLPDNALGMLTLNEAAFTVSSENGLFTWAGGGETPARVATGAAASQGEVSPGITYSAQTCVRTTAADGSTAVTTVPVDCGLEGAEPVVGVVTADQVARGKDATEYLKACEGRFPTSVSAITVTSPRVDAATSAICTGNPNAR</sequence>
<feature type="transmembrane region" description="Helical" evidence="1">
    <location>
        <begin position="12"/>
        <end position="34"/>
    </location>
</feature>